<comment type="function">
    <text evidence="3">Catalyzes the last step of the phosphorylated serine biosynthetic pathway, i.e. dephosphorylation of O-phospho-L-serine to form L-serine.</text>
</comment>
<proteinExistence type="inferred from homology"/>
<comment type="catalytic activity">
    <reaction evidence="3">
        <text>O-phospho-D-serine + H2O = D-serine + phosphate</text>
        <dbReference type="Rhea" id="RHEA:24873"/>
        <dbReference type="ChEBI" id="CHEBI:15377"/>
        <dbReference type="ChEBI" id="CHEBI:35247"/>
        <dbReference type="ChEBI" id="CHEBI:43474"/>
        <dbReference type="ChEBI" id="CHEBI:58680"/>
        <dbReference type="EC" id="3.1.3.3"/>
    </reaction>
</comment>
<comment type="catalytic activity">
    <reaction evidence="3">
        <text>O-phospho-L-serine + H2O = L-serine + phosphate</text>
        <dbReference type="Rhea" id="RHEA:21208"/>
        <dbReference type="ChEBI" id="CHEBI:15377"/>
        <dbReference type="ChEBI" id="CHEBI:33384"/>
        <dbReference type="ChEBI" id="CHEBI:43474"/>
        <dbReference type="ChEBI" id="CHEBI:57524"/>
        <dbReference type="EC" id="3.1.3.3"/>
    </reaction>
</comment>
<dbReference type="PANTHER" id="PTHR46470:SF3">
    <property type="entry name" value="N-ACYLNEURAMINATE-9-PHOSPHATASE"/>
    <property type="match status" value="1"/>
</dbReference>
<dbReference type="InterPro" id="IPR023214">
    <property type="entry name" value="HAD_sf"/>
</dbReference>
<keyword evidence="2 3" id="KW-0460">Magnesium</keyword>
<dbReference type="NCBIfam" id="TIGR01509">
    <property type="entry name" value="HAD-SF-IA-v3"/>
    <property type="match status" value="1"/>
</dbReference>
<comment type="similarity">
    <text evidence="3">Belongs to the HAD-like hydrolase superfamily.</text>
</comment>
<dbReference type="HAMAP" id="MF_02240">
    <property type="entry name" value="PSP"/>
    <property type="match status" value="1"/>
</dbReference>
<dbReference type="Gene3D" id="3.40.50.1000">
    <property type="entry name" value="HAD superfamily/HAD-like"/>
    <property type="match status" value="1"/>
</dbReference>
<dbReference type="Pfam" id="PF00702">
    <property type="entry name" value="Hydrolase"/>
    <property type="match status" value="1"/>
</dbReference>
<protein>
    <recommendedName>
        <fullName evidence="3">Phosphoserine phosphatase</fullName>
        <shortName evidence="3">PSP</shortName>
        <ecNumber evidence="3">3.1.3.3</ecNumber>
    </recommendedName>
</protein>
<evidence type="ECO:0000256" key="3">
    <source>
        <dbReference type="HAMAP-Rule" id="MF_02240"/>
    </source>
</evidence>
<dbReference type="InterPro" id="IPR044266">
    <property type="entry name" value="PSP_YsaA"/>
</dbReference>
<dbReference type="RefSeq" id="WP_058384286.1">
    <property type="nucleotide sequence ID" value="NZ_CP013661.2"/>
</dbReference>
<keyword evidence="3" id="KW-0028">Amino-acid biosynthesis</keyword>
<dbReference type="EC" id="3.1.3.3" evidence="3"/>
<reference evidence="4" key="1">
    <citation type="submission" date="2016-01" db="EMBL/GenBank/DDBJ databases">
        <title>Complete genome of Planococcus kocurri type strain.</title>
        <authorList>
            <person name="See-Too W.S."/>
        </authorList>
    </citation>
    <scope>NUCLEOTIDE SEQUENCE [LARGE SCALE GENOMIC DNA]</scope>
    <source>
        <strain evidence="4">ATCC 43650</strain>
    </source>
</reference>
<dbReference type="InterPro" id="IPR036412">
    <property type="entry name" value="HAD-like_sf"/>
</dbReference>
<name>A0ABN4JV13_9BACL</name>
<comment type="cofactor">
    <cofactor evidence="3">
        <name>Mg(2+)</name>
        <dbReference type="ChEBI" id="CHEBI:18420"/>
    </cofactor>
    <cofactor evidence="3">
        <name>Co(2+)</name>
        <dbReference type="ChEBI" id="CHEBI:48828"/>
    </cofactor>
</comment>
<dbReference type="Gene3D" id="1.20.120.710">
    <property type="entry name" value="Haloacid dehalogenase hydrolase-like domain"/>
    <property type="match status" value="1"/>
</dbReference>
<dbReference type="NCBIfam" id="TIGR01549">
    <property type="entry name" value="HAD-SF-IA-v1"/>
    <property type="match status" value="1"/>
</dbReference>
<evidence type="ECO:0000313" key="4">
    <source>
        <dbReference type="EMBL" id="ALS77611.1"/>
    </source>
</evidence>
<dbReference type="EMBL" id="CP013661">
    <property type="protein sequence ID" value="ALS77611.1"/>
    <property type="molecule type" value="Genomic_DNA"/>
</dbReference>
<dbReference type="SFLD" id="SFLDS00003">
    <property type="entry name" value="Haloacid_Dehalogenase"/>
    <property type="match status" value="1"/>
</dbReference>
<sequence length="262" mass="29529">MVKAIFFDLDDTLLWDKKSVEKAFQETCSFAEELTGQDCSGLETAVRMVATELYAGYGTYAFTKMIGINPFEGLWGNFDDQGTDFQQMKTIVPTYRQDAWTLGLQHIGIENCAKIGSQLADFFPKARKRNPVLYEESLKVLADLKEHYQLLLLTNGSPSLQQLKLEITPEIAPFFDHIIVSGAYGKGKPDPSIFQYALSKSNVLAEEVLMVGDNLMTDIIGAEKAGIRSVWINREQKAPHETIIPTYEIQHLEELLQLLEQL</sequence>
<comment type="pathway">
    <text evidence="3">Amino-acid biosynthesis; L-serine biosynthesis; L-serine from 3-phospho-D-glycerate: step 3/3.</text>
</comment>
<keyword evidence="5" id="KW-1185">Reference proteome</keyword>
<dbReference type="PANTHER" id="PTHR46470">
    <property type="entry name" value="N-ACYLNEURAMINATE-9-PHOSPHATASE"/>
    <property type="match status" value="1"/>
</dbReference>
<organism evidence="4 5">
    <name type="scientific">Planococcus kocurii</name>
    <dbReference type="NCBI Taxonomy" id="1374"/>
    <lineage>
        <taxon>Bacteria</taxon>
        <taxon>Bacillati</taxon>
        <taxon>Bacillota</taxon>
        <taxon>Bacilli</taxon>
        <taxon>Bacillales</taxon>
        <taxon>Caryophanaceae</taxon>
        <taxon>Planococcus</taxon>
    </lineage>
</organism>
<evidence type="ECO:0000256" key="1">
    <source>
        <dbReference type="ARBA" id="ARBA00022801"/>
    </source>
</evidence>
<keyword evidence="3" id="KW-0170">Cobalt</keyword>
<evidence type="ECO:0000256" key="2">
    <source>
        <dbReference type="ARBA" id="ARBA00022842"/>
    </source>
</evidence>
<accession>A0ABN4JV13</accession>
<dbReference type="InterPro" id="IPR006439">
    <property type="entry name" value="HAD-SF_hydro_IA"/>
</dbReference>
<dbReference type="SFLD" id="SFLDG01129">
    <property type="entry name" value="C1.5:_HAD__Beta-PGM__Phosphata"/>
    <property type="match status" value="1"/>
</dbReference>
<evidence type="ECO:0000313" key="5">
    <source>
        <dbReference type="Proteomes" id="UP000065533"/>
    </source>
</evidence>
<keyword evidence="3" id="KW-0718">Serine biosynthesis</keyword>
<dbReference type="Proteomes" id="UP000065533">
    <property type="component" value="Chromosome"/>
</dbReference>
<dbReference type="SFLD" id="SFLDG01135">
    <property type="entry name" value="C1.5.6:_HAD__Beta-PGM__Phospha"/>
    <property type="match status" value="1"/>
</dbReference>
<dbReference type="SUPFAM" id="SSF56784">
    <property type="entry name" value="HAD-like"/>
    <property type="match status" value="1"/>
</dbReference>
<keyword evidence="1 3" id="KW-0378">Hydrolase</keyword>
<gene>
    <name evidence="4" type="ORF">AUO94_02655</name>
</gene>
<dbReference type="InterPro" id="IPR051400">
    <property type="entry name" value="HAD-like_hydrolase"/>
</dbReference>